<evidence type="ECO:0000313" key="2">
    <source>
        <dbReference type="EMBL" id="MDN0089237.1"/>
    </source>
</evidence>
<dbReference type="NCBIfam" id="TIGR01764">
    <property type="entry name" value="excise"/>
    <property type="match status" value="1"/>
</dbReference>
<organism evidence="2 3">
    <name type="scientific">Yersinia nurmii</name>
    <dbReference type="NCBI Taxonomy" id="685706"/>
    <lineage>
        <taxon>Bacteria</taxon>
        <taxon>Pseudomonadati</taxon>
        <taxon>Pseudomonadota</taxon>
        <taxon>Gammaproteobacteria</taxon>
        <taxon>Enterobacterales</taxon>
        <taxon>Yersiniaceae</taxon>
        <taxon>Yersinia</taxon>
    </lineage>
</organism>
<dbReference type="RefSeq" id="WP_289818348.1">
    <property type="nucleotide sequence ID" value="NZ_JAUEHU010000027.1"/>
</dbReference>
<feature type="domain" description="Helix-turn-helix" evidence="1">
    <location>
        <begin position="6"/>
        <end position="36"/>
    </location>
</feature>
<protein>
    <submittedName>
        <fullName evidence="2">Helix-turn-helix domain-containing protein</fullName>
    </submittedName>
</protein>
<gene>
    <name evidence="2" type="ORF">QVN42_17970</name>
</gene>
<dbReference type="Pfam" id="PF12728">
    <property type="entry name" value="HTH_17"/>
    <property type="match status" value="1"/>
</dbReference>
<dbReference type="EMBL" id="JAUEHU010000027">
    <property type="protein sequence ID" value="MDN0089237.1"/>
    <property type="molecule type" value="Genomic_DNA"/>
</dbReference>
<name>A0AAW7K601_9GAMM</name>
<proteinExistence type="predicted"/>
<dbReference type="InterPro" id="IPR010093">
    <property type="entry name" value="SinI_DNA-bd"/>
</dbReference>
<dbReference type="SUPFAM" id="SSF46955">
    <property type="entry name" value="Putative DNA-binding domain"/>
    <property type="match status" value="1"/>
</dbReference>
<dbReference type="GO" id="GO:0003677">
    <property type="term" value="F:DNA binding"/>
    <property type="evidence" value="ECO:0007669"/>
    <property type="project" value="InterPro"/>
</dbReference>
<evidence type="ECO:0000313" key="3">
    <source>
        <dbReference type="Proteomes" id="UP001167864"/>
    </source>
</evidence>
<accession>A0AAW7K601</accession>
<dbReference type="Proteomes" id="UP001167864">
    <property type="component" value="Unassembled WGS sequence"/>
</dbReference>
<sequence length="114" mass="12522">MDKYSLTFDEACEFLGISRPTLSQWIKSGRLTASRKTSAKQSPYIITRQACIAAIQNPLHTVAVSAVDATGESQCQSSAEVRYGTRASLSRVRSVLRNHLELKTSAKLRSCTTN</sequence>
<dbReference type="AlphaFoldDB" id="A0AAW7K601"/>
<comment type="caution">
    <text evidence="2">The sequence shown here is derived from an EMBL/GenBank/DDBJ whole genome shotgun (WGS) entry which is preliminary data.</text>
</comment>
<reference evidence="2" key="1">
    <citation type="submission" date="2023-06" db="EMBL/GenBank/DDBJ databases">
        <authorList>
            <person name="Polev D.E."/>
            <person name="Saitova A.T."/>
            <person name="Bogumilchik E.A."/>
            <person name="Kokorina G.I."/>
            <person name="Voskresenskaia E.A."/>
        </authorList>
    </citation>
    <scope>NUCLEOTIDE SEQUENCE</scope>
    <source>
        <strain evidence="2">2145 StPb PI</strain>
    </source>
</reference>
<dbReference type="InterPro" id="IPR009061">
    <property type="entry name" value="DNA-bd_dom_put_sf"/>
</dbReference>
<evidence type="ECO:0000259" key="1">
    <source>
        <dbReference type="Pfam" id="PF12728"/>
    </source>
</evidence>
<dbReference type="InterPro" id="IPR041657">
    <property type="entry name" value="HTH_17"/>
</dbReference>